<dbReference type="SUPFAM" id="SSF47473">
    <property type="entry name" value="EF-hand"/>
    <property type="match status" value="1"/>
</dbReference>
<dbReference type="InterPro" id="IPR055442">
    <property type="entry name" value="Beta-prop_EML-like_2nd"/>
</dbReference>
<reference evidence="6" key="1">
    <citation type="submission" date="2021-02" db="EMBL/GenBank/DDBJ databases">
        <title>First Annotated Genome of the Yellow-green Alga Tribonema minus.</title>
        <authorList>
            <person name="Mahan K.M."/>
        </authorList>
    </citation>
    <scope>NUCLEOTIDE SEQUENCE</scope>
    <source>
        <strain evidence="6">UTEX B ZZ1240</strain>
    </source>
</reference>
<evidence type="ECO:0000256" key="4">
    <source>
        <dbReference type="SAM" id="MobiDB-lite"/>
    </source>
</evidence>
<dbReference type="InterPro" id="IPR001680">
    <property type="entry name" value="WD40_rpt"/>
</dbReference>
<keyword evidence="1" id="KW-0853">WD repeat</keyword>
<organism evidence="6 7">
    <name type="scientific">Tribonema minus</name>
    <dbReference type="NCBI Taxonomy" id="303371"/>
    <lineage>
        <taxon>Eukaryota</taxon>
        <taxon>Sar</taxon>
        <taxon>Stramenopiles</taxon>
        <taxon>Ochrophyta</taxon>
        <taxon>PX clade</taxon>
        <taxon>Xanthophyceae</taxon>
        <taxon>Tribonematales</taxon>
        <taxon>Tribonemataceae</taxon>
        <taxon>Tribonema</taxon>
    </lineage>
</organism>
<comment type="caution">
    <text evidence="6">The sequence shown here is derived from an EMBL/GenBank/DDBJ whole genome shotgun (WGS) entry which is preliminary data.</text>
</comment>
<dbReference type="InterPro" id="IPR050630">
    <property type="entry name" value="WD_repeat_EMAP"/>
</dbReference>
<keyword evidence="3" id="KW-0106">Calcium</keyword>
<dbReference type="InterPro" id="IPR002048">
    <property type="entry name" value="EF_hand_dom"/>
</dbReference>
<feature type="compositionally biased region" description="Basic and acidic residues" evidence="4">
    <location>
        <begin position="1833"/>
        <end position="1850"/>
    </location>
</feature>
<feature type="compositionally biased region" description="Low complexity" evidence="4">
    <location>
        <begin position="2485"/>
        <end position="2494"/>
    </location>
</feature>
<dbReference type="EMBL" id="JAFCMP010000029">
    <property type="protein sequence ID" value="KAG5190728.1"/>
    <property type="molecule type" value="Genomic_DNA"/>
</dbReference>
<dbReference type="PANTHER" id="PTHR13720:SF33">
    <property type="entry name" value="HELP DOMAIN-CONTAINING PROTEIN"/>
    <property type="match status" value="1"/>
</dbReference>
<dbReference type="GO" id="GO:0005509">
    <property type="term" value="F:calcium ion binding"/>
    <property type="evidence" value="ECO:0007669"/>
    <property type="project" value="InterPro"/>
</dbReference>
<dbReference type="SMART" id="SM00320">
    <property type="entry name" value="WD40"/>
    <property type="match status" value="21"/>
</dbReference>
<dbReference type="InterPro" id="IPR015943">
    <property type="entry name" value="WD40/YVTN_repeat-like_dom_sf"/>
</dbReference>
<feature type="region of interest" description="Disordered" evidence="4">
    <location>
        <begin position="2485"/>
        <end position="2508"/>
    </location>
</feature>
<sequence length="2554" mass="268831">MGQTLGRATLTCPEIAHLANLPKPRVYDLWEAFNDVAEGFGLSPEEVRDMLHAALRAHLRSAQPQLPPFRYLLPHSLHTPCVSRPHCSPEEVRDMLRAALRAHLRLSDAQRDGVADALFTALDDDRNGLVDALELLGGVALLSGMSLADKARFVFAIYDFDESGRLSADEMVLALRSTVSGISKLTGVDPPLETELEALVRLAFDRGAEKKGAQRAPAAERHARYAEDEQSMTMQAFEDYCRTAPELLSWVDYVGDIAEPPPRRPDHVDKHAAAVVTSMSHRGQALSTDVAEGGAEEGYVAATDLEAGCAEAAAIESRGLASTLEPQAQWQNAAAFTEPTLLPRGGPQRGAPPSALSLEWAYGYSAGNAARGSAKYTPAGDVIYPVGAVGVALRLGGRGGGAECGSQRHFQGHTDAITCLDVGVEEEGRVVVATGQLGRRPKLAVWCAETCTLLGSFRGVHGSGIALVRFSPDAALTLSVGMEPGPEVSLAVRHWPSQTTIFTSTCSGAGAPTIAVTFAGGGDRFATCGVDHVTLWDRSSTGPGFERSTGVFGPTGLQQTQLCCLGFDGGAVATGGGSGHVSLWEGRNCTKCVKGHAAAVTVIAAGAGGAFVTGAADGKLAACFDTRSLPGAALLGVHALHSISWAPSNRRMLVATEAGELDTPEQVNRFCESGVIAVITDSDGACLHKGGALASGHCHGGWGGGIATHPHKPDTFCSVGLDRTVRMWNRGTKRCVASVLLDTPAHCVAFHPDGDLLCVGLGGDSPAVSTAATPATRKSTGGGKAPRKEGAFLILRTADLSVAHEARDSKKTIRAVGWSPDGLTLAVASDDASVYLYAGGGTFMPKARCAGHRGGIAQCDFSADGRFLQSVSASARELLFWDTDRGEQAREVGGSISGARRAVGRPVVHTGLSAWEYRGPGAPAGEIAWCADDAAIITVGRRDCALLQWAHADLSQQRGRAPETRLAAALAPEMQEGATADGVRSGSLEAVMAMEEATDAAEQEARFAPMRPWHRHVSRRTSIAAPSDPPPANLREPDCDLVLEWVHGAGLGGGGDRRGTVKYSADGRLIVLLAGTLAVVREQGRPPRQRFYRAHTDDALCLALHPSLPLAATGQQGLQPWAAVWDVNTMETARVLRGHHRCGVVAIAFSPDGTLLATAGGGGGAPSTIVVWDWERQAVIAAVDGGGGIPQEYLASAPANAADGRPPSTLELAFERDGGGLIEVGDSFIRFWSLATSGSKEGGRTISRGHNVVCRDAVISSRGKLQPFYCIGAGLVSGGRDGLVKVWKKGLELRATFNLNLMEVGTAGNSLLELNATTGECAHTGDQGECAPLDCGHGGSGLHGLACNPACPEYCTVGEDRLKACGIGLHGLACNPACPEYCTVGEDRRLKACSHGGSGLHGLACNLACPEYCTVGEDRRLRVWDIYKRTCIRTATLEVAARAVAYSHDGARLAVGFGKPMRDSARQFDGLGLRVGLLSVGISVQAVGAPPTTESRAACARLKLSRVYIYDTKASYVLSAVVAAHNARVTAVDFSKDSRYIRSTCDAHELYYCEADTGLAIPAASRLRNVAWHTCTALFSWHAQGAWPPQRDGTELQSLDATGFQGAEPSAVEVPQAVATGDGYGRVRLLRYPALSAHAVVKTYGGHGGAGGGVARVRWTQGDSHLISVGARDGCVMQWRHANPDPNPNPNRFSITMHRPALGLQYTIRQWASGDSHLISVGASDGCVMQWRHERDDAGAEQGKRNATKLPGAAALAPPQDLMPNTAAALELNEGHPPPSLLSPAALAPEDAFVESAAVRRRRWTDSVHMVEPSYAREQRSEPAAWDAASSMDQKRASRSDSSPRADRSAEGASAEPSAPVPEAPALRWAHGCMQLAQGTPPYRADACVELRCRSSLAYVASGELASVAGGDVALYSRKRNAQRFAKRFARDQLQARAAWAVLCASADGRLIATASAELRAVVAIWDCGSGEQLCQLPEALRQGAVCLAFNHNARQLVGVGGDSGHGIAIWQSCSSDWHDAELLSTATGDAQRVAFAAFAAPAPAQEFALVSGGQEHVKFWTLQGRSLTAKLGLIEGQPEAGKGTALCGAAVPAGPFQGKFLTGMASGHLLVWRGRKTERAPLAHLGGVTAIASYEGGVVTGGQDGLVKLWSLQLEQLKIYDLAAPEVMPVPLRAGMRAVKLQLPNSTHIIILCELYQLLYGHVCTAAAPEVMPAPLRASVRAVAAASAGRDIVRMAAATAGGEVRNWCGFERSHSICCRIAVRADCTVRVWSVSHGRVLRKALLTAPCRAVAWSPDGRRLIVGAGDGKGRRDGAFWVLEADTLAVAFEGRDSRGWVRAAAFAPDGRSFALASHDGKVYVYDVPSFGLRCRCQGHTAPVIAIDYSDDSQHVQSCALDGTLMRHSALEGSALAIEAQLKHLRWPQWTLSVGWPMQRAWPALQLEESGAAPAVTAAHASSRGLLACGYADGTLRVFPYPAVPPSPLPSLQSVSPPVGGHKGPPQPAPPGEGVFGGGAQVPGGHVGHVACVRFTCDGRRLVTVGGVDRVVRVHDVLP</sequence>
<proteinExistence type="predicted"/>
<dbReference type="PROSITE" id="PS50222">
    <property type="entry name" value="EF_HAND_2"/>
    <property type="match status" value="2"/>
</dbReference>
<evidence type="ECO:0000256" key="1">
    <source>
        <dbReference type="ARBA" id="ARBA00022574"/>
    </source>
</evidence>
<dbReference type="Pfam" id="PF23414">
    <property type="entry name" value="Beta-prop_EML_2"/>
    <property type="match status" value="3"/>
</dbReference>
<dbReference type="Pfam" id="PF23409">
    <property type="entry name" value="Beta-prop_EML"/>
    <property type="match status" value="1"/>
</dbReference>
<dbReference type="SMART" id="SM00054">
    <property type="entry name" value="EFh"/>
    <property type="match status" value="2"/>
</dbReference>
<evidence type="ECO:0000313" key="6">
    <source>
        <dbReference type="EMBL" id="KAG5190728.1"/>
    </source>
</evidence>
<dbReference type="Proteomes" id="UP000664859">
    <property type="component" value="Unassembled WGS sequence"/>
</dbReference>
<dbReference type="InterPro" id="IPR055439">
    <property type="entry name" value="Beta-prop_EML_1st"/>
</dbReference>
<feature type="domain" description="EF-hand" evidence="5">
    <location>
        <begin position="110"/>
        <end position="145"/>
    </location>
</feature>
<dbReference type="Gene3D" id="2.130.10.10">
    <property type="entry name" value="YVTN repeat-like/Quinoprotein amine dehydrogenase"/>
    <property type="match status" value="6"/>
</dbReference>
<dbReference type="GO" id="GO:0008017">
    <property type="term" value="F:microtubule binding"/>
    <property type="evidence" value="ECO:0007669"/>
    <property type="project" value="TreeGrafter"/>
</dbReference>
<dbReference type="PANTHER" id="PTHR13720">
    <property type="entry name" value="WD-40 REPEAT PROTEIN"/>
    <property type="match status" value="1"/>
</dbReference>
<gene>
    <name evidence="6" type="ORF">JKP88DRAFT_298026</name>
</gene>
<name>A0A835ZKM6_9STRA</name>
<evidence type="ECO:0000313" key="7">
    <source>
        <dbReference type="Proteomes" id="UP000664859"/>
    </source>
</evidence>
<protein>
    <submittedName>
        <fullName evidence="6">WD40-repeat-containing domain protein</fullName>
    </submittedName>
</protein>
<dbReference type="OrthoDB" id="47802at2759"/>
<dbReference type="Pfam" id="PF00400">
    <property type="entry name" value="WD40"/>
    <property type="match status" value="2"/>
</dbReference>
<feature type="region of interest" description="Disordered" evidence="4">
    <location>
        <begin position="1814"/>
        <end position="1861"/>
    </location>
</feature>
<dbReference type="SUPFAM" id="SSF50978">
    <property type="entry name" value="WD40 repeat-like"/>
    <property type="match status" value="5"/>
</dbReference>
<accession>A0A835ZKM6</accession>
<dbReference type="Gene3D" id="1.10.238.10">
    <property type="entry name" value="EF-hand"/>
    <property type="match status" value="1"/>
</dbReference>
<feature type="domain" description="EF-hand" evidence="5">
    <location>
        <begin position="146"/>
        <end position="181"/>
    </location>
</feature>
<dbReference type="InterPro" id="IPR036322">
    <property type="entry name" value="WD40_repeat_dom_sf"/>
</dbReference>
<evidence type="ECO:0000256" key="3">
    <source>
        <dbReference type="ARBA" id="ARBA00022837"/>
    </source>
</evidence>
<keyword evidence="2" id="KW-0677">Repeat</keyword>
<evidence type="ECO:0000259" key="5">
    <source>
        <dbReference type="PROSITE" id="PS50222"/>
    </source>
</evidence>
<keyword evidence="7" id="KW-1185">Reference proteome</keyword>
<dbReference type="InterPro" id="IPR018247">
    <property type="entry name" value="EF_Hand_1_Ca_BS"/>
</dbReference>
<dbReference type="InterPro" id="IPR011992">
    <property type="entry name" value="EF-hand-dom_pair"/>
</dbReference>
<evidence type="ECO:0000256" key="2">
    <source>
        <dbReference type="ARBA" id="ARBA00022737"/>
    </source>
</evidence>
<dbReference type="PROSITE" id="PS00018">
    <property type="entry name" value="EF_HAND_1"/>
    <property type="match status" value="2"/>
</dbReference>